<keyword evidence="8" id="KW-0812">Transmembrane</keyword>
<dbReference type="Gene3D" id="3.30.2010.10">
    <property type="entry name" value="Metalloproteases ('zincins'), catalytic domain"/>
    <property type="match status" value="1"/>
</dbReference>
<dbReference type="GO" id="GO:0046872">
    <property type="term" value="F:metal ion binding"/>
    <property type="evidence" value="ECO:0007669"/>
    <property type="project" value="UniProtKB-KW"/>
</dbReference>
<evidence type="ECO:0000256" key="2">
    <source>
        <dbReference type="ARBA" id="ARBA00022723"/>
    </source>
</evidence>
<evidence type="ECO:0000256" key="6">
    <source>
        <dbReference type="RuleBase" id="RU003983"/>
    </source>
</evidence>
<evidence type="ECO:0000256" key="8">
    <source>
        <dbReference type="SAM" id="Phobius"/>
    </source>
</evidence>
<feature type="domain" description="DUF7092" evidence="10">
    <location>
        <begin position="13"/>
        <end position="89"/>
    </location>
</feature>
<comment type="cofactor">
    <cofactor evidence="6">
        <name>Zn(2+)</name>
        <dbReference type="ChEBI" id="CHEBI:29105"/>
    </cofactor>
    <text evidence="6">Binds 1 zinc ion per subunit.</text>
</comment>
<evidence type="ECO:0000259" key="10">
    <source>
        <dbReference type="Pfam" id="PF23368"/>
    </source>
</evidence>
<dbReference type="PANTHER" id="PTHR22726">
    <property type="entry name" value="METALLOENDOPEPTIDASE OMA1"/>
    <property type="match status" value="1"/>
</dbReference>
<proteinExistence type="inferred from homology"/>
<comment type="caution">
    <text evidence="11">The sequence shown here is derived from an EMBL/GenBank/DDBJ whole genome shotgun (WGS) entry which is preliminary data.</text>
</comment>
<feature type="transmembrane region" description="Helical" evidence="8">
    <location>
        <begin position="103"/>
        <end position="127"/>
    </location>
</feature>
<evidence type="ECO:0000256" key="3">
    <source>
        <dbReference type="ARBA" id="ARBA00022801"/>
    </source>
</evidence>
<dbReference type="PANTHER" id="PTHR22726:SF1">
    <property type="entry name" value="METALLOENDOPEPTIDASE OMA1, MITOCHONDRIAL"/>
    <property type="match status" value="1"/>
</dbReference>
<keyword evidence="8" id="KW-0472">Membrane</keyword>
<accession>A0A9W6IJK8</accession>
<name>A0A9W6IJK8_9PROT</name>
<feature type="compositionally biased region" description="Acidic residues" evidence="7">
    <location>
        <begin position="341"/>
        <end position="352"/>
    </location>
</feature>
<dbReference type="AlphaFoldDB" id="A0A9W6IJK8"/>
<evidence type="ECO:0000256" key="4">
    <source>
        <dbReference type="ARBA" id="ARBA00022833"/>
    </source>
</evidence>
<dbReference type="InterPro" id="IPR055518">
    <property type="entry name" value="DUF7092"/>
</dbReference>
<reference evidence="11" key="2">
    <citation type="submission" date="2023-01" db="EMBL/GenBank/DDBJ databases">
        <authorList>
            <person name="Sun Q."/>
            <person name="Evtushenko L."/>
        </authorList>
    </citation>
    <scope>NUCLEOTIDE SEQUENCE</scope>
    <source>
        <strain evidence="11">VKM B-1513</strain>
    </source>
</reference>
<reference evidence="11" key="1">
    <citation type="journal article" date="2014" name="Int. J. Syst. Evol. Microbiol.">
        <title>Complete genome sequence of Corynebacterium casei LMG S-19264T (=DSM 44701T), isolated from a smear-ripened cheese.</title>
        <authorList>
            <consortium name="US DOE Joint Genome Institute (JGI-PGF)"/>
            <person name="Walter F."/>
            <person name="Albersmeier A."/>
            <person name="Kalinowski J."/>
            <person name="Ruckert C."/>
        </authorList>
    </citation>
    <scope>NUCLEOTIDE SEQUENCE</scope>
    <source>
        <strain evidence="11">VKM B-1513</strain>
    </source>
</reference>
<dbReference type="Pfam" id="PF01435">
    <property type="entry name" value="Peptidase_M48"/>
    <property type="match status" value="1"/>
</dbReference>
<dbReference type="InterPro" id="IPR001915">
    <property type="entry name" value="Peptidase_M48"/>
</dbReference>
<feature type="region of interest" description="Disordered" evidence="7">
    <location>
        <begin position="316"/>
        <end position="373"/>
    </location>
</feature>
<dbReference type="GO" id="GO:0016020">
    <property type="term" value="C:membrane"/>
    <property type="evidence" value="ECO:0007669"/>
    <property type="project" value="TreeGrafter"/>
</dbReference>
<feature type="domain" description="Peptidase M48" evidence="9">
    <location>
        <begin position="166"/>
        <end position="380"/>
    </location>
</feature>
<evidence type="ECO:0000256" key="1">
    <source>
        <dbReference type="ARBA" id="ARBA00022670"/>
    </source>
</evidence>
<feature type="compositionally biased region" description="Acidic residues" evidence="7">
    <location>
        <begin position="318"/>
        <end position="333"/>
    </location>
</feature>
<keyword evidence="8" id="KW-1133">Transmembrane helix</keyword>
<keyword evidence="4 6" id="KW-0862">Zinc</keyword>
<dbReference type="GO" id="GO:0051603">
    <property type="term" value="P:proteolysis involved in protein catabolic process"/>
    <property type="evidence" value="ECO:0007669"/>
    <property type="project" value="TreeGrafter"/>
</dbReference>
<dbReference type="RefSeq" id="WP_271185209.1">
    <property type="nucleotide sequence ID" value="NZ_BSFE01000001.1"/>
</dbReference>
<keyword evidence="1 6" id="KW-0645">Protease</keyword>
<keyword evidence="12" id="KW-1185">Reference proteome</keyword>
<comment type="similarity">
    <text evidence="6">Belongs to the peptidase M48 family.</text>
</comment>
<keyword evidence="5 6" id="KW-0482">Metalloprotease</keyword>
<evidence type="ECO:0000256" key="7">
    <source>
        <dbReference type="SAM" id="MobiDB-lite"/>
    </source>
</evidence>
<gene>
    <name evidence="11" type="ORF">GCM10017621_03200</name>
</gene>
<dbReference type="Proteomes" id="UP001143486">
    <property type="component" value="Unassembled WGS sequence"/>
</dbReference>
<sequence length="438" mass="46701">MSSSTHTTARPALAGTYADGESARLHAVTVTLDADTLALDGEGIAVRWPVPELRRLPDRPDGAAVISEKGSDARLWIAPGDRDVLRTWFPRLFAPGRTRRGTLILGAALTGIAVASLAFLFVGLPLLSRPLAHAVPLDVERRMGEQTNQMVTWFTDECETGEEARAALDSLGSRLHAVSGSPFEFRLRIVDAGFPNAFALPGGRILVTDELIDEMESPDELAGVLAHEAAHVAQRHVMAAQLREMGFGVLLELLIGGGSGAGQEIARTGATLESLRHTRGAESEADDYALQYLVAADMNPHGLADFFERMQAVLEGQTETEAEGDGAEAESEDTGASTDMPAEDASEPSAETDDGRSDRWLSSVLRTHPDTRARAERARAAAGQIGWSGEPALNETEWAALQAVCSDGPIPGNTPLERVRNRIGDVFKPGENGESAGE</sequence>
<dbReference type="CDD" id="cd07332">
    <property type="entry name" value="M48C_Oma1_like"/>
    <property type="match status" value="1"/>
</dbReference>
<keyword evidence="3 6" id="KW-0378">Hydrolase</keyword>
<dbReference type="InterPro" id="IPR051156">
    <property type="entry name" value="Mito/Outer_Membr_Metalloprot"/>
</dbReference>
<dbReference type="EMBL" id="BSFE01000001">
    <property type="protein sequence ID" value="GLK50812.1"/>
    <property type="molecule type" value="Genomic_DNA"/>
</dbReference>
<organism evidence="11 12">
    <name type="scientific">Maricaulis virginensis</name>
    <dbReference type="NCBI Taxonomy" id="144022"/>
    <lineage>
        <taxon>Bacteria</taxon>
        <taxon>Pseudomonadati</taxon>
        <taxon>Pseudomonadota</taxon>
        <taxon>Alphaproteobacteria</taxon>
        <taxon>Maricaulales</taxon>
        <taxon>Maricaulaceae</taxon>
        <taxon>Maricaulis</taxon>
    </lineage>
</organism>
<keyword evidence="2" id="KW-0479">Metal-binding</keyword>
<evidence type="ECO:0000313" key="11">
    <source>
        <dbReference type="EMBL" id="GLK50812.1"/>
    </source>
</evidence>
<protein>
    <submittedName>
        <fullName evidence="11">Metalloendopeptidase</fullName>
    </submittedName>
</protein>
<evidence type="ECO:0000259" key="9">
    <source>
        <dbReference type="Pfam" id="PF01435"/>
    </source>
</evidence>
<dbReference type="GO" id="GO:0004222">
    <property type="term" value="F:metalloendopeptidase activity"/>
    <property type="evidence" value="ECO:0007669"/>
    <property type="project" value="InterPro"/>
</dbReference>
<evidence type="ECO:0000313" key="12">
    <source>
        <dbReference type="Proteomes" id="UP001143486"/>
    </source>
</evidence>
<dbReference type="Pfam" id="PF23368">
    <property type="entry name" value="DUF7092"/>
    <property type="match status" value="1"/>
</dbReference>
<evidence type="ECO:0000256" key="5">
    <source>
        <dbReference type="ARBA" id="ARBA00023049"/>
    </source>
</evidence>